<evidence type="ECO:0000313" key="3">
    <source>
        <dbReference type="Proteomes" id="UP000714275"/>
    </source>
</evidence>
<organism evidence="2 3">
    <name type="scientific">Suillus placidus</name>
    <dbReference type="NCBI Taxonomy" id="48579"/>
    <lineage>
        <taxon>Eukaryota</taxon>
        <taxon>Fungi</taxon>
        <taxon>Dikarya</taxon>
        <taxon>Basidiomycota</taxon>
        <taxon>Agaricomycotina</taxon>
        <taxon>Agaricomycetes</taxon>
        <taxon>Agaricomycetidae</taxon>
        <taxon>Boletales</taxon>
        <taxon>Suillineae</taxon>
        <taxon>Suillaceae</taxon>
        <taxon>Suillus</taxon>
    </lineage>
</organism>
<dbReference type="OrthoDB" id="2575061at2759"/>
<keyword evidence="1" id="KW-0812">Transmembrane</keyword>
<evidence type="ECO:0000256" key="1">
    <source>
        <dbReference type="SAM" id="Phobius"/>
    </source>
</evidence>
<proteinExistence type="predicted"/>
<name>A0A9P7CZ47_9AGAM</name>
<dbReference type="EMBL" id="JABBWD010000043">
    <property type="protein sequence ID" value="KAG1774285.1"/>
    <property type="molecule type" value="Genomic_DNA"/>
</dbReference>
<evidence type="ECO:0000313" key="2">
    <source>
        <dbReference type="EMBL" id="KAG1774285.1"/>
    </source>
</evidence>
<dbReference type="AlphaFoldDB" id="A0A9P7CZ47"/>
<keyword evidence="1" id="KW-1133">Transmembrane helix</keyword>
<keyword evidence="1" id="KW-0472">Membrane</keyword>
<comment type="caution">
    <text evidence="2">The sequence shown here is derived from an EMBL/GenBank/DDBJ whole genome shotgun (WGS) entry which is preliminary data.</text>
</comment>
<feature type="transmembrane region" description="Helical" evidence="1">
    <location>
        <begin position="78"/>
        <end position="103"/>
    </location>
</feature>
<gene>
    <name evidence="2" type="ORF">EV702DRAFT_1270075</name>
</gene>
<sequence>MFEPPPPEAFSGGRKVTPRSVRVVSLQDTAKASANPLMTFYHIPVQTFFDFNGVFIILQIARFPNPSAPGVPGSGKNWALGAAANIACWLTWITMVSVLYEVYSFWRQWRVKRPLITPLYLSSAAFNLASMMSYTNFCFMQYIRFSVFFGGNALLLAFTSASPDYVAMLEAGFNHRDETYFRASDGILTDYARGVLIANAAWTVWHVLVLLLSCGQGCARLCRPRYRWEEENREKSTSKYDGDGDGASETDALPWSWRICTRQRIQEAYDFCLTVKPSARWSGTVKKEEAGLLGVETSPLFEVEQVLAAVC</sequence>
<keyword evidence="3" id="KW-1185">Reference proteome</keyword>
<dbReference type="Proteomes" id="UP000714275">
    <property type="component" value="Unassembled WGS sequence"/>
</dbReference>
<reference evidence="2" key="1">
    <citation type="journal article" date="2020" name="New Phytol.">
        <title>Comparative genomics reveals dynamic genome evolution in host specialist ectomycorrhizal fungi.</title>
        <authorList>
            <person name="Lofgren L.A."/>
            <person name="Nguyen N.H."/>
            <person name="Vilgalys R."/>
            <person name="Ruytinx J."/>
            <person name="Liao H.L."/>
            <person name="Branco S."/>
            <person name="Kuo A."/>
            <person name="LaButti K."/>
            <person name="Lipzen A."/>
            <person name="Andreopoulos W."/>
            <person name="Pangilinan J."/>
            <person name="Riley R."/>
            <person name="Hundley H."/>
            <person name="Na H."/>
            <person name="Barry K."/>
            <person name="Grigoriev I.V."/>
            <person name="Stajich J.E."/>
            <person name="Kennedy P.G."/>
        </authorList>
    </citation>
    <scope>NUCLEOTIDE SEQUENCE</scope>
    <source>
        <strain evidence="2">DOB743</strain>
    </source>
</reference>
<protein>
    <submittedName>
        <fullName evidence="2">Uncharacterized protein</fullName>
    </submittedName>
</protein>
<accession>A0A9P7CZ47</accession>
<feature type="transmembrane region" description="Helical" evidence="1">
    <location>
        <begin position="139"/>
        <end position="158"/>
    </location>
</feature>